<evidence type="ECO:0000313" key="2">
    <source>
        <dbReference type="Proteomes" id="UP000270296"/>
    </source>
</evidence>
<sequence length="289" mass="31915">MAETGTEEGHWSLCHRCHLLATTLRRVAKRRQVGALAETPSLLPLPPPLPPLPSAVAQLGRFAFSNGRLYLVSKLNVASHCRCRRLSRRRRRRRSDRCRRCYIMGVVDSREDEEDERRWTRPNIGKESVVWRVTSSAASTSVSSVLGFLPLLLLLPHICYTGVASSVLPGTLIRVTLEHFPFHVVDLVVTCPAIVSRKSPLTSDAESLGLGGNASTRRLENGVETLALRGSLRGGHRQFSIAEFLPAQPSSAFSEEGFMKVILRTDCSNNRTVCCQSVGGDTTAHVYDQ</sequence>
<accession>A0A183IB94</accession>
<dbReference type="Proteomes" id="UP000270296">
    <property type="component" value="Unassembled WGS sequence"/>
</dbReference>
<keyword evidence="2" id="KW-1185">Reference proteome</keyword>
<evidence type="ECO:0000313" key="3">
    <source>
        <dbReference type="WBParaSite" id="SBAD_0000091101-mRNA-1"/>
    </source>
</evidence>
<dbReference type="WBParaSite" id="SBAD_0000091101-mRNA-1">
    <property type="protein sequence ID" value="SBAD_0000091101-mRNA-1"/>
    <property type="gene ID" value="SBAD_0000091101"/>
</dbReference>
<gene>
    <name evidence="1" type="ORF">SBAD_LOCUS888</name>
</gene>
<reference evidence="1 2" key="2">
    <citation type="submission" date="2018-11" db="EMBL/GenBank/DDBJ databases">
        <authorList>
            <consortium name="Pathogen Informatics"/>
        </authorList>
    </citation>
    <scope>NUCLEOTIDE SEQUENCE [LARGE SCALE GENOMIC DNA]</scope>
</reference>
<proteinExistence type="predicted"/>
<organism evidence="3">
    <name type="scientific">Soboliphyme baturini</name>
    <dbReference type="NCBI Taxonomy" id="241478"/>
    <lineage>
        <taxon>Eukaryota</taxon>
        <taxon>Metazoa</taxon>
        <taxon>Ecdysozoa</taxon>
        <taxon>Nematoda</taxon>
        <taxon>Enoplea</taxon>
        <taxon>Dorylaimia</taxon>
        <taxon>Dioctophymatida</taxon>
        <taxon>Dioctophymatoidea</taxon>
        <taxon>Soboliphymatidae</taxon>
        <taxon>Soboliphyme</taxon>
    </lineage>
</organism>
<reference evidence="3" key="1">
    <citation type="submission" date="2016-06" db="UniProtKB">
        <authorList>
            <consortium name="WormBaseParasite"/>
        </authorList>
    </citation>
    <scope>IDENTIFICATION</scope>
</reference>
<dbReference type="AlphaFoldDB" id="A0A183IB94"/>
<protein>
    <submittedName>
        <fullName evidence="1 3">Uncharacterized protein</fullName>
    </submittedName>
</protein>
<dbReference type="EMBL" id="UZAM01006651">
    <property type="protein sequence ID" value="VDO92481.1"/>
    <property type="molecule type" value="Genomic_DNA"/>
</dbReference>
<evidence type="ECO:0000313" key="1">
    <source>
        <dbReference type="EMBL" id="VDO92481.1"/>
    </source>
</evidence>
<name>A0A183IB94_9BILA</name>